<dbReference type="EMBL" id="HG994594">
    <property type="protein sequence ID" value="CAF2859256.1"/>
    <property type="molecule type" value="Genomic_DNA"/>
</dbReference>
<dbReference type="Proteomes" id="UP000675881">
    <property type="component" value="Chromosome 15"/>
</dbReference>
<proteinExistence type="predicted"/>
<reference evidence="1" key="1">
    <citation type="submission" date="2021-02" db="EMBL/GenBank/DDBJ databases">
        <authorList>
            <person name="Bekaert M."/>
        </authorList>
    </citation>
    <scope>NUCLEOTIDE SEQUENCE</scope>
    <source>
        <strain evidence="1">IoA-00</strain>
    </source>
</reference>
<keyword evidence="2" id="KW-1185">Reference proteome</keyword>
<name>A0A7R8H571_LEPSM</name>
<organism evidence="1 2">
    <name type="scientific">Lepeophtheirus salmonis</name>
    <name type="common">Salmon louse</name>
    <name type="synonym">Caligus salmonis</name>
    <dbReference type="NCBI Taxonomy" id="72036"/>
    <lineage>
        <taxon>Eukaryota</taxon>
        <taxon>Metazoa</taxon>
        <taxon>Ecdysozoa</taxon>
        <taxon>Arthropoda</taxon>
        <taxon>Crustacea</taxon>
        <taxon>Multicrustacea</taxon>
        <taxon>Hexanauplia</taxon>
        <taxon>Copepoda</taxon>
        <taxon>Siphonostomatoida</taxon>
        <taxon>Caligidae</taxon>
        <taxon>Lepeophtheirus</taxon>
    </lineage>
</organism>
<accession>A0A7R8H571</accession>
<protein>
    <submittedName>
        <fullName evidence="1">(salmon louse) hypothetical protein</fullName>
    </submittedName>
</protein>
<sequence>MQDKSACFYACCICESLLVSIELFKTHVPSHYKKVAEPTQSDSLAGLSVREDDKTSLVGEKEANLSLTWETLLYFREKIFSESDKLSDTKLRYLLLEEFHTVSDTMDAELVIPTVNLQFKTLDIVPQLGVLANIHKSFRLSSMPFIEAYEEAYGISSLTTALPQYN</sequence>
<evidence type="ECO:0000313" key="2">
    <source>
        <dbReference type="Proteomes" id="UP000675881"/>
    </source>
</evidence>
<evidence type="ECO:0000313" key="1">
    <source>
        <dbReference type="EMBL" id="CAF2859256.1"/>
    </source>
</evidence>
<dbReference type="AlphaFoldDB" id="A0A7R8H571"/>
<gene>
    <name evidence="1" type="ORF">LSAA_6134</name>
</gene>